<sequence length="169" mass="18610">VEIGKARGVPVIVDAAYEIPPKENLWYYTKEVGVDAAIFSGGKALRGPSSTGLIVGRKEIVVSCRFHARPNGGVGFASKVGKEEVVGLYAAIKRLLEVGEEDHYARCGRQMDYIESELKDMPFLHLTRHEHGSWGDEFGVALHIEEGSPYKDVRAFMAEGTPYIELSSQ</sequence>
<organism evidence="1">
    <name type="scientific">marine metagenome</name>
    <dbReference type="NCBI Taxonomy" id="408172"/>
    <lineage>
        <taxon>unclassified sequences</taxon>
        <taxon>metagenomes</taxon>
        <taxon>ecological metagenomes</taxon>
    </lineage>
</organism>
<dbReference type="InterPro" id="IPR015421">
    <property type="entry name" value="PyrdxlP-dep_Trfase_major"/>
</dbReference>
<dbReference type="EMBL" id="UINC01106048">
    <property type="protein sequence ID" value="SVC70430.1"/>
    <property type="molecule type" value="Genomic_DNA"/>
</dbReference>
<dbReference type="AlphaFoldDB" id="A0A382PC83"/>
<gene>
    <name evidence="1" type="ORF">METZ01_LOCUS323284</name>
</gene>
<accession>A0A382PC83</accession>
<name>A0A382PC83_9ZZZZ</name>
<proteinExistence type="predicted"/>
<evidence type="ECO:0008006" key="2">
    <source>
        <dbReference type="Google" id="ProtNLM"/>
    </source>
</evidence>
<feature type="non-terminal residue" evidence="1">
    <location>
        <position position="169"/>
    </location>
</feature>
<dbReference type="InterPro" id="IPR015424">
    <property type="entry name" value="PyrdxlP-dep_Trfase"/>
</dbReference>
<evidence type="ECO:0000313" key="1">
    <source>
        <dbReference type="EMBL" id="SVC70430.1"/>
    </source>
</evidence>
<feature type="non-terminal residue" evidence="1">
    <location>
        <position position="1"/>
    </location>
</feature>
<dbReference type="Gene3D" id="3.40.640.10">
    <property type="entry name" value="Type I PLP-dependent aspartate aminotransferase-like (Major domain)"/>
    <property type="match status" value="1"/>
</dbReference>
<protein>
    <recommendedName>
        <fullName evidence="2">Aminotransferase class V domain-containing protein</fullName>
    </recommendedName>
</protein>
<dbReference type="SUPFAM" id="SSF53383">
    <property type="entry name" value="PLP-dependent transferases"/>
    <property type="match status" value="1"/>
</dbReference>
<reference evidence="1" key="1">
    <citation type="submission" date="2018-05" db="EMBL/GenBank/DDBJ databases">
        <authorList>
            <person name="Lanie J.A."/>
            <person name="Ng W.-L."/>
            <person name="Kazmierczak K.M."/>
            <person name="Andrzejewski T.M."/>
            <person name="Davidsen T.M."/>
            <person name="Wayne K.J."/>
            <person name="Tettelin H."/>
            <person name="Glass J.I."/>
            <person name="Rusch D."/>
            <person name="Podicherti R."/>
            <person name="Tsui H.-C.T."/>
            <person name="Winkler M.E."/>
        </authorList>
    </citation>
    <scope>NUCLEOTIDE SEQUENCE</scope>
</reference>